<keyword evidence="2" id="KW-1185">Reference proteome</keyword>
<accession>A0A433UPD4</accession>
<dbReference type="AlphaFoldDB" id="A0A433UPD4"/>
<comment type="caution">
    <text evidence="1">The sequence shown here is derived from an EMBL/GenBank/DDBJ whole genome shotgun (WGS) entry which is preliminary data.</text>
</comment>
<dbReference type="Proteomes" id="UP000276103">
    <property type="component" value="Unassembled WGS sequence"/>
</dbReference>
<reference evidence="1 2" key="1">
    <citation type="journal article" date="2019" name="Genome Biol. Evol.">
        <title>Day and night: Metabolic profiles and evolutionary relationships of six axenic non-marine cyanobacteria.</title>
        <authorList>
            <person name="Will S.E."/>
            <person name="Henke P."/>
            <person name="Boedeker C."/>
            <person name="Huang S."/>
            <person name="Brinkmann H."/>
            <person name="Rohde M."/>
            <person name="Jarek M."/>
            <person name="Friedl T."/>
            <person name="Seufert S."/>
            <person name="Schumacher M."/>
            <person name="Overmann J."/>
            <person name="Neumann-Schaal M."/>
            <person name="Petersen J."/>
        </authorList>
    </citation>
    <scope>NUCLEOTIDE SEQUENCE [LARGE SCALE GENOMIC DNA]</scope>
    <source>
        <strain evidence="1 2">SAG 1403-4b</strain>
    </source>
</reference>
<name>A0A433UPD4_ANAVA</name>
<dbReference type="EMBL" id="RSCM01000009">
    <property type="protein sequence ID" value="RUS95705.1"/>
    <property type="molecule type" value="Genomic_DNA"/>
</dbReference>
<proteinExistence type="predicted"/>
<gene>
    <name evidence="1" type="ORF">DSM107003_28810</name>
</gene>
<organism evidence="1 2">
    <name type="scientific">Trichormus variabilis SAG 1403-4b</name>
    <dbReference type="NCBI Taxonomy" id="447716"/>
    <lineage>
        <taxon>Bacteria</taxon>
        <taxon>Bacillati</taxon>
        <taxon>Cyanobacteriota</taxon>
        <taxon>Cyanophyceae</taxon>
        <taxon>Nostocales</taxon>
        <taxon>Nostocaceae</taxon>
        <taxon>Trichormus</taxon>
    </lineage>
</organism>
<evidence type="ECO:0000313" key="2">
    <source>
        <dbReference type="Proteomes" id="UP000276103"/>
    </source>
</evidence>
<sequence>MIDCNLGNKKNELKAKNEIHKIYREVVCVNNYRYKKAKSSYPGGIILEVFWLFLQIKIHKYTRRGVVRN</sequence>
<evidence type="ECO:0000313" key="1">
    <source>
        <dbReference type="EMBL" id="RUS95705.1"/>
    </source>
</evidence>
<protein>
    <submittedName>
        <fullName evidence="1">Uncharacterized protein</fullName>
    </submittedName>
</protein>